<dbReference type="RefSeq" id="WP_224604398.1">
    <property type="nucleotide sequence ID" value="NZ_JAIQXV010000001.1"/>
</dbReference>
<dbReference type="Proteomes" id="UP001596317">
    <property type="component" value="Unassembled WGS sequence"/>
</dbReference>
<evidence type="ECO:0000313" key="2">
    <source>
        <dbReference type="EMBL" id="MFC6659373.1"/>
    </source>
</evidence>
<feature type="region of interest" description="Disordered" evidence="1">
    <location>
        <begin position="156"/>
        <end position="176"/>
    </location>
</feature>
<evidence type="ECO:0000313" key="3">
    <source>
        <dbReference type="Proteomes" id="UP001596317"/>
    </source>
</evidence>
<dbReference type="EMBL" id="JBHSWB010000001">
    <property type="protein sequence ID" value="MFC6659373.1"/>
    <property type="molecule type" value="Genomic_DNA"/>
</dbReference>
<sequence>MNRSKRPVLKNFFEEVTLSTGVVVKIRKVDLQANSQASMREMVTAAITRVGAENAMEGSNLLKKILAGDERADEVLEDLVQFPDLVVGMEHGGKVSLLERACVSPTLDELIGWYEGNRALPDLGLGPDFNILLTYVRQHSQIGTATAREVAETKMFPDGVGDRAGSGGEEVQQAAE</sequence>
<name>A0ABW1ZFW9_9DEIO</name>
<protein>
    <submittedName>
        <fullName evidence="2">Uncharacterized protein</fullName>
    </submittedName>
</protein>
<accession>A0ABW1ZFW9</accession>
<reference evidence="3" key="1">
    <citation type="journal article" date="2019" name="Int. J. Syst. Evol. Microbiol.">
        <title>The Global Catalogue of Microorganisms (GCM) 10K type strain sequencing project: providing services to taxonomists for standard genome sequencing and annotation.</title>
        <authorList>
            <consortium name="The Broad Institute Genomics Platform"/>
            <consortium name="The Broad Institute Genome Sequencing Center for Infectious Disease"/>
            <person name="Wu L."/>
            <person name="Ma J."/>
        </authorList>
    </citation>
    <scope>NUCLEOTIDE SEQUENCE [LARGE SCALE GENOMIC DNA]</scope>
    <source>
        <strain evidence="3">CCUG 63830</strain>
    </source>
</reference>
<organism evidence="2 3">
    <name type="scientific">Deinococcus multiflagellatus</name>
    <dbReference type="NCBI Taxonomy" id="1656887"/>
    <lineage>
        <taxon>Bacteria</taxon>
        <taxon>Thermotogati</taxon>
        <taxon>Deinococcota</taxon>
        <taxon>Deinococci</taxon>
        <taxon>Deinococcales</taxon>
        <taxon>Deinococcaceae</taxon>
        <taxon>Deinococcus</taxon>
    </lineage>
</organism>
<evidence type="ECO:0000256" key="1">
    <source>
        <dbReference type="SAM" id="MobiDB-lite"/>
    </source>
</evidence>
<comment type="caution">
    <text evidence="2">The sequence shown here is derived from an EMBL/GenBank/DDBJ whole genome shotgun (WGS) entry which is preliminary data.</text>
</comment>
<keyword evidence="3" id="KW-1185">Reference proteome</keyword>
<proteinExistence type="predicted"/>
<gene>
    <name evidence="2" type="ORF">ACFP90_02545</name>
</gene>